<organism evidence="1">
    <name type="scientific">marine metagenome</name>
    <dbReference type="NCBI Taxonomy" id="408172"/>
    <lineage>
        <taxon>unclassified sequences</taxon>
        <taxon>metagenomes</taxon>
        <taxon>ecological metagenomes</taxon>
    </lineage>
</organism>
<evidence type="ECO:0000313" key="1">
    <source>
        <dbReference type="EMBL" id="SVA91916.1"/>
    </source>
</evidence>
<protein>
    <submittedName>
        <fullName evidence="1">Uncharacterized protein</fullName>
    </submittedName>
</protein>
<feature type="non-terminal residue" evidence="1">
    <location>
        <position position="54"/>
    </location>
</feature>
<reference evidence="1" key="1">
    <citation type="submission" date="2018-05" db="EMBL/GenBank/DDBJ databases">
        <authorList>
            <person name="Lanie J.A."/>
            <person name="Ng W.-L."/>
            <person name="Kazmierczak K.M."/>
            <person name="Andrzejewski T.M."/>
            <person name="Davidsen T.M."/>
            <person name="Wayne K.J."/>
            <person name="Tettelin H."/>
            <person name="Glass J.I."/>
            <person name="Rusch D."/>
            <person name="Podicherti R."/>
            <person name="Tsui H.-C.T."/>
            <person name="Winkler M.E."/>
        </authorList>
    </citation>
    <scope>NUCLEOTIDE SEQUENCE</scope>
</reference>
<accession>A0A381ZRP4</accession>
<dbReference type="EMBL" id="UINC01022395">
    <property type="protein sequence ID" value="SVA91916.1"/>
    <property type="molecule type" value="Genomic_DNA"/>
</dbReference>
<name>A0A381ZRP4_9ZZZZ</name>
<dbReference type="AlphaFoldDB" id="A0A381ZRP4"/>
<proteinExistence type="predicted"/>
<sequence length="54" mass="5786">MINPTHIDEQVTLARDVEVITIPFGSKTILKKGEVGQITQALGSSYTVMIGGNL</sequence>
<gene>
    <name evidence="1" type="ORF">METZ01_LOCUS144770</name>
</gene>